<evidence type="ECO:0000313" key="9">
    <source>
        <dbReference type="EMBL" id="AKK10567.1"/>
    </source>
</evidence>
<dbReference type="InterPro" id="IPR052049">
    <property type="entry name" value="Electron_transfer_protein"/>
</dbReference>
<keyword evidence="3" id="KW-1003">Cell membrane</keyword>
<comment type="similarity">
    <text evidence="2">Belongs to the NrfD family.</text>
</comment>
<evidence type="ECO:0000256" key="6">
    <source>
        <dbReference type="ARBA" id="ARBA00023136"/>
    </source>
</evidence>
<dbReference type="PANTHER" id="PTHR34856">
    <property type="entry name" value="PROTEIN NRFD"/>
    <property type="match status" value="1"/>
</dbReference>
<sequence length="401" mass="42507">MRIPKVIPDIVNRVTGRWAPPGSDPELSKGKPRLHLDYADRDTRREQAKSRRARGGKHGGLERPMVPKAVFSSYYGRPIVKAPPWGWPIGGYLWLGGIAGGSGMLAFGAQLMGNERLRRSTSLAAFFASGVGSLALVGDLGRPERMLNMFRVFKVTSPMSVGSYILASFATSASFPALAEMDKILTGWGVPLPLPDWVRRLLHQAGVAGTPLAGTFGPLLATYTGVLFADTSVPAWKHTGTRLPMLFGSSAALASGGVAMVGTHPEDAQPARIVALVGAGTELVTMHRMKEEMDPTVRQAYELDEPGILLGIAEAAVIVGSVGTFTAQVLSALDRAPKVNRVVSIASGLALALGSGFTRFGVLHAGHNSAHDPRYVIAPQRAAMDSDRAAGRVDENITTLA</sequence>
<evidence type="ECO:0000256" key="7">
    <source>
        <dbReference type="SAM" id="MobiDB-lite"/>
    </source>
</evidence>
<evidence type="ECO:0000256" key="4">
    <source>
        <dbReference type="ARBA" id="ARBA00022692"/>
    </source>
</evidence>
<dbReference type="OrthoDB" id="112837at2"/>
<dbReference type="AlphaFoldDB" id="A0A0G3HHB1"/>
<feature type="transmembrane region" description="Helical" evidence="8">
    <location>
        <begin position="123"/>
        <end position="141"/>
    </location>
</feature>
<dbReference type="RefSeq" id="WP_144412234.1">
    <property type="nucleotide sequence ID" value="NZ_CP011546.1"/>
</dbReference>
<feature type="region of interest" description="Disordered" evidence="7">
    <location>
        <begin position="39"/>
        <end position="60"/>
    </location>
</feature>
<evidence type="ECO:0000256" key="5">
    <source>
        <dbReference type="ARBA" id="ARBA00022989"/>
    </source>
</evidence>
<dbReference type="Gene3D" id="1.20.1630.10">
    <property type="entry name" value="Formate dehydrogenase/DMSO reductase domain"/>
    <property type="match status" value="1"/>
</dbReference>
<keyword evidence="5 8" id="KW-1133">Transmembrane helix</keyword>
<dbReference type="PATRIC" id="fig|1072256.5.peg.547"/>
<dbReference type="Pfam" id="PF03916">
    <property type="entry name" value="NrfD"/>
    <property type="match status" value="1"/>
</dbReference>
<reference evidence="9 10" key="1">
    <citation type="journal article" date="2015" name="Genome Announc.">
        <title>Virulence Factor Genes Detected in the Complete Genome Sequence of Corynebacterium uterequi DSM 45634, Isolated from the Uterus of a Maiden Mare.</title>
        <authorList>
            <person name="Ruckert C."/>
            <person name="Kriete M."/>
            <person name="Jaenicke S."/>
            <person name="Winkler A."/>
            <person name="Tauch A."/>
        </authorList>
    </citation>
    <scope>NUCLEOTIDE SEQUENCE [LARGE SCALE GENOMIC DNA]</scope>
    <source>
        <strain evidence="9 10">DSM 45634</strain>
    </source>
</reference>
<dbReference type="EMBL" id="CP011546">
    <property type="protein sequence ID" value="AKK10567.1"/>
    <property type="molecule type" value="Genomic_DNA"/>
</dbReference>
<proteinExistence type="inferred from homology"/>
<dbReference type="KEGG" id="cut:CUTER_02765"/>
<feature type="transmembrane region" description="Helical" evidence="8">
    <location>
        <begin position="91"/>
        <end position="111"/>
    </location>
</feature>
<dbReference type="InterPro" id="IPR005614">
    <property type="entry name" value="NrfD-like"/>
</dbReference>
<feature type="compositionally biased region" description="Basic and acidic residues" evidence="7">
    <location>
        <begin position="39"/>
        <end position="49"/>
    </location>
</feature>
<dbReference type="GO" id="GO:0005886">
    <property type="term" value="C:plasma membrane"/>
    <property type="evidence" value="ECO:0007669"/>
    <property type="project" value="UniProtKB-SubCell"/>
</dbReference>
<dbReference type="PANTHER" id="PTHR34856:SF2">
    <property type="entry name" value="PROTEIN NRFD"/>
    <property type="match status" value="1"/>
</dbReference>
<comment type="subcellular location">
    <subcellularLocation>
        <location evidence="1">Cell membrane</location>
        <topology evidence="1">Multi-pass membrane protein</topology>
    </subcellularLocation>
</comment>
<evidence type="ECO:0000256" key="2">
    <source>
        <dbReference type="ARBA" id="ARBA00008929"/>
    </source>
</evidence>
<protein>
    <submittedName>
        <fullName evidence="9">Formate-dependent nitrite reductase, membrane component</fullName>
    </submittedName>
</protein>
<keyword evidence="10" id="KW-1185">Reference proteome</keyword>
<evidence type="ECO:0000256" key="8">
    <source>
        <dbReference type="SAM" id="Phobius"/>
    </source>
</evidence>
<evidence type="ECO:0000313" key="10">
    <source>
        <dbReference type="Proteomes" id="UP000035548"/>
    </source>
</evidence>
<organism evidence="9 10">
    <name type="scientific">Corynebacterium uterequi</name>
    <dbReference type="NCBI Taxonomy" id="1072256"/>
    <lineage>
        <taxon>Bacteria</taxon>
        <taxon>Bacillati</taxon>
        <taxon>Actinomycetota</taxon>
        <taxon>Actinomycetes</taxon>
        <taxon>Mycobacteriales</taxon>
        <taxon>Corynebacteriaceae</taxon>
        <taxon>Corynebacterium</taxon>
    </lineage>
</organism>
<keyword evidence="4 8" id="KW-0812">Transmembrane</keyword>
<name>A0A0G3HHB1_9CORY</name>
<keyword evidence="6 8" id="KW-0472">Membrane</keyword>
<dbReference type="STRING" id="1072256.CUTER_02765"/>
<accession>A0A0G3HHB1</accession>
<evidence type="ECO:0000256" key="3">
    <source>
        <dbReference type="ARBA" id="ARBA00022475"/>
    </source>
</evidence>
<evidence type="ECO:0000256" key="1">
    <source>
        <dbReference type="ARBA" id="ARBA00004651"/>
    </source>
</evidence>
<reference evidence="10" key="2">
    <citation type="submission" date="2015-05" db="EMBL/GenBank/DDBJ databases">
        <title>Complete genome sequence of Corynebacterium uterequi DSM 45634, isolated from the uterus of a maiden mare.</title>
        <authorList>
            <person name="Ruckert C."/>
            <person name="Albersmeier A."/>
            <person name="Winkler A."/>
            <person name="Tauch A."/>
        </authorList>
    </citation>
    <scope>NUCLEOTIDE SEQUENCE [LARGE SCALE GENOMIC DNA]</scope>
    <source>
        <strain evidence="10">DSM 45634</strain>
    </source>
</reference>
<dbReference type="Proteomes" id="UP000035548">
    <property type="component" value="Chromosome"/>
</dbReference>
<gene>
    <name evidence="9" type="ORF">CUTER_02765</name>
</gene>